<name>X1A577_9ZZZZ</name>
<accession>X1A577</accession>
<proteinExistence type="predicted"/>
<gene>
    <name evidence="1" type="ORF">S01H4_16533</name>
</gene>
<dbReference type="EMBL" id="BART01007252">
    <property type="protein sequence ID" value="GAG55346.1"/>
    <property type="molecule type" value="Genomic_DNA"/>
</dbReference>
<dbReference type="AlphaFoldDB" id="X1A577"/>
<organism evidence="1">
    <name type="scientific">marine sediment metagenome</name>
    <dbReference type="NCBI Taxonomy" id="412755"/>
    <lineage>
        <taxon>unclassified sequences</taxon>
        <taxon>metagenomes</taxon>
        <taxon>ecological metagenomes</taxon>
    </lineage>
</organism>
<reference evidence="1" key="1">
    <citation type="journal article" date="2014" name="Front. Microbiol.">
        <title>High frequency of phylogenetically diverse reductive dehalogenase-homologous genes in deep subseafloor sedimentary metagenomes.</title>
        <authorList>
            <person name="Kawai M."/>
            <person name="Futagami T."/>
            <person name="Toyoda A."/>
            <person name="Takaki Y."/>
            <person name="Nishi S."/>
            <person name="Hori S."/>
            <person name="Arai W."/>
            <person name="Tsubouchi T."/>
            <person name="Morono Y."/>
            <person name="Uchiyama I."/>
            <person name="Ito T."/>
            <person name="Fujiyama A."/>
            <person name="Inagaki F."/>
            <person name="Takami H."/>
        </authorList>
    </citation>
    <scope>NUCLEOTIDE SEQUENCE</scope>
    <source>
        <strain evidence="1">Expedition CK06-06</strain>
    </source>
</reference>
<sequence>MAMGIKPVIHGFRGAKGLYPKYAIFDTIDGATNIIINENYYSNTYRNWIIDKGWTLKNQLKLSIHYK</sequence>
<evidence type="ECO:0000313" key="1">
    <source>
        <dbReference type="EMBL" id="GAG55346.1"/>
    </source>
</evidence>
<comment type="caution">
    <text evidence="1">The sequence shown here is derived from an EMBL/GenBank/DDBJ whole genome shotgun (WGS) entry which is preliminary data.</text>
</comment>
<protein>
    <submittedName>
        <fullName evidence="1">Uncharacterized protein</fullName>
    </submittedName>
</protein>